<dbReference type="Pfam" id="PF25212">
    <property type="entry name" value="HVO_A0114"/>
    <property type="match status" value="1"/>
</dbReference>
<protein>
    <submittedName>
        <fullName evidence="1">MarR family transcriptional regulator</fullName>
    </submittedName>
</protein>
<dbReference type="Gene3D" id="1.10.10.10">
    <property type="entry name" value="Winged helix-like DNA-binding domain superfamily/Winged helix DNA-binding domain"/>
    <property type="match status" value="1"/>
</dbReference>
<proteinExistence type="predicted"/>
<dbReference type="InterPro" id="IPR036390">
    <property type="entry name" value="WH_DNA-bd_sf"/>
</dbReference>
<dbReference type="EMBL" id="CP038033">
    <property type="protein sequence ID" value="QBQ54935.1"/>
    <property type="molecule type" value="Genomic_DNA"/>
</dbReference>
<organism evidence="1 2">
    <name type="scientific">Nitrosococcus wardiae</name>
    <dbReference type="NCBI Taxonomy" id="1814290"/>
    <lineage>
        <taxon>Bacteria</taxon>
        <taxon>Pseudomonadati</taxon>
        <taxon>Pseudomonadota</taxon>
        <taxon>Gammaproteobacteria</taxon>
        <taxon>Chromatiales</taxon>
        <taxon>Chromatiaceae</taxon>
        <taxon>Nitrosococcus</taxon>
    </lineage>
</organism>
<gene>
    <name evidence="1" type="ORF">E3U44_10710</name>
</gene>
<evidence type="ECO:0000313" key="2">
    <source>
        <dbReference type="Proteomes" id="UP000294325"/>
    </source>
</evidence>
<dbReference type="AlphaFoldDB" id="A0A4V1AW03"/>
<accession>A0A4V1AW03</accession>
<keyword evidence="2" id="KW-1185">Reference proteome</keyword>
<sequence length="119" mass="13696">MKRVLHVEISSLEKSLEQFGKALEQTMQGAELESFEGIGFESLAELLGTLTPKRWELIRRLKQEGPMTIYALAKMLGRDYKNVRLDVKALEEWGIIERDEVERVLVPWDEIDVRVPLAA</sequence>
<dbReference type="SUPFAM" id="SSF46785">
    <property type="entry name" value="Winged helix' DNA-binding domain"/>
    <property type="match status" value="1"/>
</dbReference>
<dbReference type="RefSeq" id="WP_134358159.1">
    <property type="nucleotide sequence ID" value="NZ_CP038033.1"/>
</dbReference>
<evidence type="ECO:0000313" key="1">
    <source>
        <dbReference type="EMBL" id="QBQ54935.1"/>
    </source>
</evidence>
<dbReference type="InterPro" id="IPR036388">
    <property type="entry name" value="WH-like_DNA-bd_sf"/>
</dbReference>
<dbReference type="OrthoDB" id="5771171at2"/>
<dbReference type="Proteomes" id="UP000294325">
    <property type="component" value="Chromosome"/>
</dbReference>
<dbReference type="KEGG" id="nwr:E3U44_10710"/>
<reference evidence="1 2" key="1">
    <citation type="submission" date="2019-03" db="EMBL/GenBank/DDBJ databases">
        <title>The genome sequence of Nitrosococcus wardiae strain D1FHST reveals the archetypal metabolic capacity of ammonia-oxidizing Gammaproteobacteria.</title>
        <authorList>
            <person name="Wang L."/>
            <person name="Lim C.K."/>
            <person name="Hanson T.E."/>
            <person name="Dang H."/>
            <person name="Klotz M.G."/>
        </authorList>
    </citation>
    <scope>NUCLEOTIDE SEQUENCE [LARGE SCALE GENOMIC DNA]</scope>
    <source>
        <strain evidence="1 2">D1FHS</strain>
    </source>
</reference>
<name>A0A4V1AW03_9GAMM</name>